<accession>A0A9D1KNW4</accession>
<dbReference type="EMBL" id="DVLP01000439">
    <property type="protein sequence ID" value="HIT76921.1"/>
    <property type="molecule type" value="Genomic_DNA"/>
</dbReference>
<dbReference type="Proteomes" id="UP000886842">
    <property type="component" value="Unassembled WGS sequence"/>
</dbReference>
<sequence>MATTYRRFAQVEAVSESPSLSAWAAWLADDEQMVARLASLPRDRTQPNLVFAAARVLGADPFAGTVDLQRILQDRWDELVAIVTTRSTQTNEANRCATLLPHLADLDGPIALVEVGASAGLCLLPDRWSYRYDHNGDEHLLHPDDGPSPVVLSCRSDTVPSRTPDITWRRGIDLNPLSVGDPGDLAWLEALVWPEHEDRRHRLRTAAAAAATDPPPIVRGDLLTELPGVLDQAPRDARVVLIHTAVIAYLPAMARQRFVALVDELRSVRDLVWLSCEGATVLPGMADRLPPDRDPTDFVLARDGDPIALVHPHGRHHRRIDI</sequence>
<proteinExistence type="predicted"/>
<reference evidence="1" key="2">
    <citation type="journal article" date="2021" name="PeerJ">
        <title>Extensive microbial diversity within the chicken gut microbiome revealed by metagenomics and culture.</title>
        <authorList>
            <person name="Gilroy R."/>
            <person name="Ravi A."/>
            <person name="Getino M."/>
            <person name="Pursley I."/>
            <person name="Horton D.L."/>
            <person name="Alikhan N.F."/>
            <person name="Baker D."/>
            <person name="Gharbi K."/>
            <person name="Hall N."/>
            <person name="Watson M."/>
            <person name="Adriaenssens E.M."/>
            <person name="Foster-Nyarko E."/>
            <person name="Jarju S."/>
            <person name="Secka A."/>
            <person name="Antonio M."/>
            <person name="Oren A."/>
            <person name="Chaudhuri R.R."/>
            <person name="La Ragione R."/>
            <person name="Hildebrand F."/>
            <person name="Pallen M.J."/>
        </authorList>
    </citation>
    <scope>NUCLEOTIDE SEQUENCE</scope>
    <source>
        <strain evidence="1">ChiGjej1B1-24693</strain>
    </source>
</reference>
<gene>
    <name evidence="1" type="ORF">IAA98_15180</name>
</gene>
<reference evidence="1" key="1">
    <citation type="submission" date="2020-10" db="EMBL/GenBank/DDBJ databases">
        <authorList>
            <person name="Gilroy R."/>
        </authorList>
    </citation>
    <scope>NUCLEOTIDE SEQUENCE</scope>
    <source>
        <strain evidence="1">ChiGjej1B1-24693</strain>
    </source>
</reference>
<dbReference type="Pfam" id="PF10094">
    <property type="entry name" value="DUF2332"/>
    <property type="match status" value="1"/>
</dbReference>
<dbReference type="InterPro" id="IPR011200">
    <property type="entry name" value="UCP012608"/>
</dbReference>
<dbReference type="AlphaFoldDB" id="A0A9D1KNW4"/>
<evidence type="ECO:0000313" key="2">
    <source>
        <dbReference type="Proteomes" id="UP000886842"/>
    </source>
</evidence>
<comment type="caution">
    <text evidence="1">The sequence shown here is derived from an EMBL/GenBank/DDBJ whole genome shotgun (WGS) entry which is preliminary data.</text>
</comment>
<protein>
    <submittedName>
        <fullName evidence="1">DUF2332 domain-containing protein</fullName>
    </submittedName>
</protein>
<evidence type="ECO:0000313" key="1">
    <source>
        <dbReference type="EMBL" id="HIT76921.1"/>
    </source>
</evidence>
<organism evidence="1 2">
    <name type="scientific">Candidatus Avipropionibacterium avicola</name>
    <dbReference type="NCBI Taxonomy" id="2840701"/>
    <lineage>
        <taxon>Bacteria</taxon>
        <taxon>Bacillati</taxon>
        <taxon>Actinomycetota</taxon>
        <taxon>Actinomycetes</taxon>
        <taxon>Propionibacteriales</taxon>
        <taxon>Propionibacteriaceae</taxon>
        <taxon>Propionibacteriaceae incertae sedis</taxon>
        <taxon>Candidatus Avipropionibacterium</taxon>
    </lineage>
</organism>
<name>A0A9D1KNW4_9ACTN</name>